<dbReference type="OrthoDB" id="4234at2759"/>
<feature type="domain" description="YncI copper-binding" evidence="2">
    <location>
        <begin position="21"/>
        <end position="160"/>
    </location>
</feature>
<name>A0A9P6QK20_9FUNG</name>
<dbReference type="CDD" id="cd08545">
    <property type="entry name" value="YcnI_like"/>
    <property type="match status" value="1"/>
</dbReference>
<dbReference type="Pfam" id="PF07987">
    <property type="entry name" value="DUF1775"/>
    <property type="match status" value="1"/>
</dbReference>
<dbReference type="InterPro" id="IPR038507">
    <property type="entry name" value="YcnI-like_sf"/>
</dbReference>
<comment type="caution">
    <text evidence="3">The sequence shown here is derived from an EMBL/GenBank/DDBJ whole genome shotgun (WGS) entry which is preliminary data.</text>
</comment>
<dbReference type="AlphaFoldDB" id="A0A9P6QK20"/>
<keyword evidence="1" id="KW-0732">Signal</keyword>
<proteinExistence type="predicted"/>
<dbReference type="Gene3D" id="2.60.40.2230">
    <property type="entry name" value="Uncharacterised protein YcnI-like PF07987, DUF1775"/>
    <property type="match status" value="1"/>
</dbReference>
<reference evidence="3" key="1">
    <citation type="journal article" date="2020" name="Fungal Divers.">
        <title>Resolving the Mortierellaceae phylogeny through synthesis of multi-gene phylogenetics and phylogenomics.</title>
        <authorList>
            <person name="Vandepol N."/>
            <person name="Liber J."/>
            <person name="Desiro A."/>
            <person name="Na H."/>
            <person name="Kennedy M."/>
            <person name="Barry K."/>
            <person name="Grigoriev I.V."/>
            <person name="Miller A.N."/>
            <person name="O'Donnell K."/>
            <person name="Stajich J.E."/>
            <person name="Bonito G."/>
        </authorList>
    </citation>
    <scope>NUCLEOTIDE SEQUENCE</scope>
    <source>
        <strain evidence="3">BC1065</strain>
    </source>
</reference>
<gene>
    <name evidence="3" type="ORF">DFQ27_001490</name>
</gene>
<organism evidence="3 4">
    <name type="scientific">Actinomortierella ambigua</name>
    <dbReference type="NCBI Taxonomy" id="1343610"/>
    <lineage>
        <taxon>Eukaryota</taxon>
        <taxon>Fungi</taxon>
        <taxon>Fungi incertae sedis</taxon>
        <taxon>Mucoromycota</taxon>
        <taxon>Mortierellomycotina</taxon>
        <taxon>Mortierellomycetes</taxon>
        <taxon>Mortierellales</taxon>
        <taxon>Mortierellaceae</taxon>
        <taxon>Actinomortierella</taxon>
    </lineage>
</organism>
<feature type="chain" id="PRO_5040177768" description="YncI copper-binding domain-containing protein" evidence="1">
    <location>
        <begin position="21"/>
        <end position="212"/>
    </location>
</feature>
<feature type="signal peptide" evidence="1">
    <location>
        <begin position="1"/>
        <end position="20"/>
    </location>
</feature>
<accession>A0A9P6QK20</accession>
<keyword evidence="4" id="KW-1185">Reference proteome</keyword>
<dbReference type="InterPro" id="IPR012533">
    <property type="entry name" value="YcnI-copper_dom"/>
</dbReference>
<dbReference type="Proteomes" id="UP000807716">
    <property type="component" value="Unassembled WGS sequence"/>
</dbReference>
<evidence type="ECO:0000313" key="4">
    <source>
        <dbReference type="Proteomes" id="UP000807716"/>
    </source>
</evidence>
<evidence type="ECO:0000256" key="1">
    <source>
        <dbReference type="SAM" id="SignalP"/>
    </source>
</evidence>
<evidence type="ECO:0000313" key="3">
    <source>
        <dbReference type="EMBL" id="KAG0269941.1"/>
    </source>
</evidence>
<dbReference type="EMBL" id="JAAAJB010000015">
    <property type="protein sequence ID" value="KAG0269941.1"/>
    <property type="molecule type" value="Genomic_DNA"/>
</dbReference>
<evidence type="ECO:0000259" key="2">
    <source>
        <dbReference type="Pfam" id="PF07987"/>
    </source>
</evidence>
<protein>
    <recommendedName>
        <fullName evidence="2">YncI copper-binding domain-containing protein</fullName>
    </recommendedName>
</protein>
<sequence>MKFTASVFAVTATLLATASAHVTINPPTGTSGGYSQGNFRVPHGCSGNATDQVTVQIPKDVTSVKPRALPPWTTTINMVPLDVPIQTESGTINTTVGSVTWSGGNLPDSFYEDFGLQFKLPKMNGTLYWNVYQHCVNGEWLNWTQVPGPDGKYPPNGAPAASMTVLNTTAGSSGTTPNTSEKDVKSGVAQLATSSVAQAIVVGAGALIASLL</sequence>